<dbReference type="PANTHER" id="PTHR44129">
    <property type="entry name" value="WD REPEAT-CONTAINING PROTEIN POP1"/>
    <property type="match status" value="1"/>
</dbReference>
<dbReference type="InterPro" id="IPR050349">
    <property type="entry name" value="WD_LIS1/nudF_dynein_reg"/>
</dbReference>
<evidence type="ECO:0000313" key="7">
    <source>
        <dbReference type="Proteomes" id="UP000692954"/>
    </source>
</evidence>
<dbReference type="PROSITE" id="PS50082">
    <property type="entry name" value="WD_REPEATS_2"/>
    <property type="match status" value="6"/>
</dbReference>
<dbReference type="PROSITE" id="PS50294">
    <property type="entry name" value="WD_REPEATS_REGION"/>
    <property type="match status" value="4"/>
</dbReference>
<evidence type="ECO:0000259" key="5">
    <source>
        <dbReference type="Pfam" id="PF05729"/>
    </source>
</evidence>
<reference evidence="6" key="1">
    <citation type="submission" date="2021-01" db="EMBL/GenBank/DDBJ databases">
        <authorList>
            <consortium name="Genoscope - CEA"/>
            <person name="William W."/>
        </authorList>
    </citation>
    <scope>NUCLEOTIDE SEQUENCE</scope>
</reference>
<sequence>MNQKYVSNLEISFDRENMSVVSKILIVKPLNQTFNYFTEIKNKRATQQSFIHLRGGGCGQAKPTQKIEEKIIIGVPDNFLKNLEKYVDVINTKAQLLTDNSQRNEVIIACQWFMYNKEHLNMCCINNNLTQSIYTIMQNSFGNLLKILSVYLRASWFLCYQILQICNDFLRVIYSFQIQSQERYMDLQIQQQFLQDLEEFKEQLEIEEANVWNTGIEYEVTLMKIMLINCQTNSEEGKNLLINIIKNVAESALQMSPTEDLIPSLIEGAKFLFLQYKDKVLYPQEVYATYYLFQTLKWSIVRQLKSQYSVYNQIKQLKDAFQQYILHSDNWIIHYSWISMIVDILAYRPIIDKQKIAKGNQIEQQSMWNNLIENNLIFSLTYNRNQASIILFQNQVQYFSVEIKDLMEKQGIPKFKLISDFILKGQFTQQINIWNFYRDFSFKKKKETTIKDFEIVLDNNDLLLLEKQIEKFNSQLDDLVILYQQIQQSLTDYFNQSTNTQINIKLLQNDYSVFEKQFLDAYKLALYHLDFIIERSTLEFEKLKLLSPCFEELTIEAKQKQNLENIFNHLEELIQNKFQTLLEDFLKNFITVVEYLSYLAEISLNPQSKKYTDLERVNSKFQIQNYLNSQIFFEQSLIIQQFIIKTKEFQQKFAFSMSSIKTNDYNIQITSDQIQAMSNTQCSGKWIKILRYQLSAFFSEKFNICQAEVKSKEDIQQIQIKCIFSLIILKLIKQFCQIHQYKINTFEQDINQEKLQAVQKQEQFNQNFKLMIIKQLKQQKEKIECIFLKQKDVDQTSKQSREKTKQLLYQIKLDQIMIENAYEKIEREDIYQIKSQVIQFMKEAHLFITIQNLNEHYEHDAVKSQMQQYDNIITLIQNSSFGEFNNCQFQEKTKTLSYWIGQNKNLDYCYFCVDQDIKEIKKTIKLLKILEQLLAINVNQIQQTENKELQLIIDKFNSQRQQIVNKFNIQTQITNLMKILYERNQSESCKCVVQIEQQKDKSIQKIESTLEETLNFFLFRQKSQENISQKLDPLYFNVRNNLHEQVTIKKSIFDVFDFSNDYKIRECLVYNLIKLQQGIKEEQIEEFSSKLIQYLWIFEKDQRVRNLLKNKELIEMQKLFFSKDIKSISEQVRQEMKLRMKSIESIQQELRLEGNSQVKEQIKQQLILAYEELEQYNDNITEMSEKMDVSLIILKDISKDVKQMKSQIDSLQESLNQVGDDIRKLRGKRYDELLDIRKQKILLQSKLAELDSVYVQLKTIEYDPVTGEIIKSKDGVIITQLMSEQQDDYGGEVNEFIWGVSKQNDVMLLSGNAGSGKSRAARKIEEFLWKQQGSNSKWIPIFVSLPTLKNPKYNLFEQALESENYQFDKYQVRELKEAIQNKKEFIILILDSYDEMKQDCIQQNLIITNKLIQDLNIEQNSKSFKIIITTRREILNTLGYQTWFYGQSIRSLKEVQIQDFDKGQKSDYLIQYNELSVRRKIRGVYDFLKQISQQSFNLDEFLSIWYQVNAEVQESIKNSHQAQLELIFDNSQIEKLIQKILEHHPFKYLKDEQIRGLRKDLSSLWSVYKFEKAIENVGISDLLSTPFMLEIIVQVLPSMAKQQQGSVDIKNRFLQSYISITNKNILSKKLLENYKNNLDQKENNQKIQPLFEGKRSKIQYYEFIDKSEQQTKIYQFLDELESLQFFQTYSITSILKIDYYDLFVDNKSFKIYNQDLVCVVEALKMKKYTIFEFYDSFIHFYHDQQIQKLREIGKLSNWESFQLDILQFSQNLALNMTINQLSQITYQQKGKLKLTNNYNNNKHKDDDDWIDEYFNDSQQDLDYNKLIRSCILLNAKGSSYSFTHKSIQEFYVAKYILDLLLQSVNQDLNENNLDEKQIMKSLYNQSKLNISKDHYQGALVFIKDKLNNLENIKDILINIVKLSTNDNFIHAASNSIYLLSQLDVYLGEEKFLNINICHTNISGLSFCNSDFSESKFTNVNINSCNFNYANLTNVKWNDIQCKEKPFLKKDEKIQVVEFSPNGKLIASNGKLNLVILWDVETYLEILELDGHSDMIQSIAFSPDSETLASASKDKTIKLWDISNLKIKKLITTLKYHDSEVIDVRFTYDGKKIVSADTSGILISCDLKSIKEKPDDIIFEYQQEILVQTCTQDDKMIALGLNDSSIKLIKVETKHERNLIGHTGTITALAFSKDGKRLASACNYLLLLWDLRNDNKCQILSFQEYEIQYLTILNEREIVIGALNYLAYGEFQYDDSTYFTNIQQSYLVQLFPKSNLAFIIQDRKIEILDLNTKAIINSIFLSEEIIEIELDNNEQRLKIRLKDYHKIFLNMNTFQEFDPSEREQRQFHYQNLVFEKCSSEIIIYDDKNQNYDESNNSIRLFCEQVIQFSFQANQQLLACKSKESRIMLYDYKEKKRIYNGIEDIGKVDQMVFSPIKPILSVIDYQGILYFWNISKDPFECQKFDEIDEGIKVYLINYSPDGSLLIISTNDQKIRIIDEINGSATKILEFQFNIDRGIYVSFDNETLVINSDKLWNLNKCEEILLQDRDSYYHNPQIQFCPDGISFALISQDKYLRLWNKNTGQSIKNYKLPEDSSYNSFNFSKDGKFFVTAGKYIRIWKYSENNIEMISAYHPYISYYRYEAEISQLLLIDNDQNLMYIMNKELEIMALSKCNLKYIIPTSYWFVQFLTNGYMVTQGYTDVAIFDWKQQISILTFRADIVEFFSDSLHCIIINQSRIIKMDMNSQKEIFNLVICEEIQSAELSQNEKILILICKNIIKLLNIEDTSNIYEFRSYNNTDSKYFSWSCNNDYLCYRPNSDFVIRQIQIQQKIKFAILDNKVLQINSFDSQNKILLRNQSGSGIFNFLTQKFELFKQEFKQSSISFNGQLIAYKNTEFNNNKFEFYDVLKDKSLTVYYDNYTYPIQFSKNGDYLCAYKKDQKQVIIFSIDEKKQLKMLCSLQFGSECKKVSVTPYFGYIAVMYSEKLKLMNLNWILKSQMVIINELKKGNAYHRNSFLLSDDNSIIFATSEAIKTYRLDLRDDLNTYTSFYGIITCFVQIDKNTICIGQKNQIYLLNISQERYNCEKKTPLGEHENDITSLIYSQKAQLLASSEDQKIFLWNINAKKKIAVFEGHTSVINQLSFSSDGKCLASASDDKQIKLWNIELSEQQKISKGHQKRVSQIAFSRDGLIIASSSDDQSIILWDLIDKNFIIQLEEHTSQIKCLQFSCCSQWLASGSYDESICLWDVKFPHEATLYYKIQEMYLNPDELHFSPSGSFTTLTNDKGEQNKNKNNQEENVKVHKFQVWNMNEIGKQEYKFELSSFYNNNLIFIQDNNIIFFGDETLIQVHDLSNKQNENLVGHSHVVVMIKSWKYGEKLLSVDRQNNVIFWQKINNTWIIQSKISLNYFIIQIDIIWNYYQDYIVCMNSDLIMISKLDQMQVQKPSIDIKYSMYIACSYLSNSENFFIFLNYDYEITLLNSVTGEIQNTFKNPYHQTETAQIKISNDDRFLAVSNKYSIYVFEISEKLEKEIPNLESSIQHFEFSWDDSNILYTVSEYSIIKKCDIKNNSSEIIRVIESLNPYCKISFNFSQQCNFIVYSQNNSPLNIVNLNDKDNYQILDLNGLATTFSFKEILMATFTQDYKIYLLNLKEEIYKENNINIIYKKQIVNLTFTNDDTELICCLKDSICFFQIQEDLQIKLKYIWKINDQKFYTFCPKHSSIFQVQGNENQIEFIQPVQTQLLIDEQHNPVNFHIPYDKNFIASISKQGIIIWDFKEEKQILNTSQWCGNQVMLIELKTLIIKCDKEIKILDIRNLETIQEIHSIQFNKYINSFSFSSRQAYFVCGFDTQIKVWKVLDDGQCQQVAIYDKKNEYNSVLAISPFGDFLVYKQEKKLQLVRIKQSHTKELDEKVSGLQYSSDYKYFITLINGNPQLFTSTLDQIEIQLENSLENINGQCIKSASIDSIFAILCEACVLIVKIIDNKKLTLFKNIQLEKIQNIISFEINPLGTLLIAGNKVGSIFLWDLTSSNNQIIDKPNLVVENQNHQIYDFKFSPNGIDISAAVQDGSINLYSVEQISNDQIIKQSDEKQEVQEKNQVAVIENINKQYRLICYKSFARQSLLLANQCIVLNAQINQNTKSILQLFKQKGAI</sequence>
<proteinExistence type="predicted"/>
<evidence type="ECO:0000256" key="2">
    <source>
        <dbReference type="ARBA" id="ARBA00022737"/>
    </source>
</evidence>
<dbReference type="Proteomes" id="UP000692954">
    <property type="component" value="Unassembled WGS sequence"/>
</dbReference>
<feature type="repeat" description="WD" evidence="3">
    <location>
        <begin position="2048"/>
        <end position="2089"/>
    </location>
</feature>
<dbReference type="EMBL" id="CAJJDN010000126">
    <property type="protein sequence ID" value="CAD8120542.1"/>
    <property type="molecule type" value="Genomic_DNA"/>
</dbReference>
<accession>A0A8S1R0E3</accession>
<feature type="repeat" description="WD" evidence="3">
    <location>
        <begin position="3128"/>
        <end position="3169"/>
    </location>
</feature>
<dbReference type="SMART" id="SM00320">
    <property type="entry name" value="WD40"/>
    <property type="match status" value="18"/>
</dbReference>
<dbReference type="InterPro" id="IPR001680">
    <property type="entry name" value="WD40_rpt"/>
</dbReference>
<dbReference type="InterPro" id="IPR019775">
    <property type="entry name" value="WD40_repeat_CS"/>
</dbReference>
<dbReference type="OrthoDB" id="2443807at2759"/>
<feature type="domain" description="NACHT" evidence="5">
    <location>
        <begin position="1305"/>
        <end position="1472"/>
    </location>
</feature>
<feature type="repeat" description="WD" evidence="3">
    <location>
        <begin position="3170"/>
        <end position="3203"/>
    </location>
</feature>
<evidence type="ECO:0000256" key="3">
    <source>
        <dbReference type="PROSITE-ProRule" id="PRU00221"/>
    </source>
</evidence>
<evidence type="ECO:0000313" key="6">
    <source>
        <dbReference type="EMBL" id="CAD8120542.1"/>
    </source>
</evidence>
<feature type="repeat" description="WD" evidence="3">
    <location>
        <begin position="2006"/>
        <end position="2041"/>
    </location>
</feature>
<organism evidence="6 7">
    <name type="scientific">Paramecium sonneborni</name>
    <dbReference type="NCBI Taxonomy" id="65129"/>
    <lineage>
        <taxon>Eukaryota</taxon>
        <taxon>Sar</taxon>
        <taxon>Alveolata</taxon>
        <taxon>Ciliophora</taxon>
        <taxon>Intramacronucleata</taxon>
        <taxon>Oligohymenophorea</taxon>
        <taxon>Peniculida</taxon>
        <taxon>Parameciidae</taxon>
        <taxon>Paramecium</taxon>
    </lineage>
</organism>
<dbReference type="Pfam" id="PF05729">
    <property type="entry name" value="NACHT"/>
    <property type="match status" value="1"/>
</dbReference>
<protein>
    <recommendedName>
        <fullName evidence="5">NACHT domain-containing protein</fullName>
    </recommendedName>
</protein>
<comment type="caution">
    <text evidence="6">The sequence shown here is derived from an EMBL/GenBank/DDBJ whole genome shotgun (WGS) entry which is preliminary data.</text>
</comment>
<evidence type="ECO:0000256" key="1">
    <source>
        <dbReference type="ARBA" id="ARBA00022574"/>
    </source>
</evidence>
<keyword evidence="1 3" id="KW-0853">WD repeat</keyword>
<name>A0A8S1R0E3_9CILI</name>
<keyword evidence="7" id="KW-1185">Reference proteome</keyword>
<dbReference type="PROSITE" id="PS00678">
    <property type="entry name" value="WD_REPEATS_1"/>
    <property type="match status" value="5"/>
</dbReference>
<keyword evidence="4" id="KW-0175">Coiled coil</keyword>
<dbReference type="Pfam" id="PF00400">
    <property type="entry name" value="WD40"/>
    <property type="match status" value="6"/>
</dbReference>
<evidence type="ECO:0000256" key="4">
    <source>
        <dbReference type="SAM" id="Coils"/>
    </source>
</evidence>
<keyword evidence="2" id="KW-0677">Repeat</keyword>
<dbReference type="CDD" id="cd00200">
    <property type="entry name" value="WD40"/>
    <property type="match status" value="1"/>
</dbReference>
<feature type="repeat" description="WD" evidence="3">
    <location>
        <begin position="3087"/>
        <end position="3127"/>
    </location>
</feature>
<feature type="coiled-coil region" evidence="4">
    <location>
        <begin position="1159"/>
        <end position="1228"/>
    </location>
</feature>
<dbReference type="InterPro" id="IPR007111">
    <property type="entry name" value="NACHT_NTPase"/>
</dbReference>
<gene>
    <name evidence="6" type="ORF">PSON_ATCC_30995.1.T1260181</name>
</gene>
<feature type="repeat" description="WD" evidence="3">
    <location>
        <begin position="3212"/>
        <end position="3246"/>
    </location>
</feature>